<evidence type="ECO:0008006" key="3">
    <source>
        <dbReference type="Google" id="ProtNLM"/>
    </source>
</evidence>
<dbReference type="Proteomes" id="UP000000925">
    <property type="component" value="Chromosome"/>
</dbReference>
<sequence>MPYEQIPYEVEDIQLPEKVASFIQEADKRCDAYYAAELNKRYPKYVPSEPAQVYAALKFVTDQGLPLGEHFIEWGSGFGVATGLAALLDYTATGIEIQEDLIEKAERLLSEQGVDAQFINCSYIPEGLIEYETLGTTDLEFDSYGQTDNPIYEEMEIPINEIDLFFAYPWPGEQGMMLKLFDLLAGDGAILVTYFGDREINIYRKL</sequence>
<dbReference type="KEGG" id="caa:Caka_2611"/>
<dbReference type="Gene3D" id="3.40.50.150">
    <property type="entry name" value="Vaccinia Virus protein VP39"/>
    <property type="match status" value="1"/>
</dbReference>
<keyword evidence="2" id="KW-1185">Reference proteome</keyword>
<dbReference type="STRING" id="583355.Caka_2611"/>
<dbReference type="OrthoDB" id="283520at2"/>
<dbReference type="EMBL" id="CP001998">
    <property type="protein sequence ID" value="ADE55627.1"/>
    <property type="molecule type" value="Genomic_DNA"/>
</dbReference>
<evidence type="ECO:0000313" key="1">
    <source>
        <dbReference type="EMBL" id="ADE55627.1"/>
    </source>
</evidence>
<dbReference type="InterPro" id="IPR029063">
    <property type="entry name" value="SAM-dependent_MTases_sf"/>
</dbReference>
<gene>
    <name evidence="1" type="ordered locus">Caka_2611</name>
</gene>
<dbReference type="SUPFAM" id="SSF53335">
    <property type="entry name" value="S-adenosyl-L-methionine-dependent methyltransferases"/>
    <property type="match status" value="1"/>
</dbReference>
<accession>D5EPB7</accession>
<dbReference type="HOGENOM" id="CLU_1309666_0_0_0"/>
<organism evidence="1 2">
    <name type="scientific">Coraliomargarita akajimensis (strain DSM 45221 / IAM 15411 / JCM 23193 / KCTC 12865 / 04OKA010-24)</name>
    <dbReference type="NCBI Taxonomy" id="583355"/>
    <lineage>
        <taxon>Bacteria</taxon>
        <taxon>Pseudomonadati</taxon>
        <taxon>Verrucomicrobiota</taxon>
        <taxon>Opitutia</taxon>
        <taxon>Puniceicoccales</taxon>
        <taxon>Coraliomargaritaceae</taxon>
        <taxon>Coraliomargarita</taxon>
    </lineage>
</organism>
<proteinExistence type="predicted"/>
<evidence type="ECO:0000313" key="2">
    <source>
        <dbReference type="Proteomes" id="UP000000925"/>
    </source>
</evidence>
<dbReference type="AlphaFoldDB" id="D5EPB7"/>
<protein>
    <recommendedName>
        <fullName evidence="3">Methyltransferase</fullName>
    </recommendedName>
</protein>
<dbReference type="RefSeq" id="WP_013044349.1">
    <property type="nucleotide sequence ID" value="NC_014008.1"/>
</dbReference>
<name>D5EPB7_CORAD</name>
<dbReference type="eggNOG" id="ENOG5032XHN">
    <property type="taxonomic scope" value="Bacteria"/>
</dbReference>
<reference evidence="1 2" key="1">
    <citation type="journal article" date="2010" name="Stand. Genomic Sci.">
        <title>Complete genome sequence of Coraliomargarita akajimensis type strain (04OKA010-24).</title>
        <authorList>
            <person name="Mavromatis K."/>
            <person name="Abt B."/>
            <person name="Brambilla E."/>
            <person name="Lapidus A."/>
            <person name="Copeland A."/>
            <person name="Deshpande S."/>
            <person name="Nolan M."/>
            <person name="Lucas S."/>
            <person name="Tice H."/>
            <person name="Cheng J.F."/>
            <person name="Han C."/>
            <person name="Detter J.C."/>
            <person name="Woyke T."/>
            <person name="Goodwin L."/>
            <person name="Pitluck S."/>
            <person name="Held B."/>
            <person name="Brettin T."/>
            <person name="Tapia R."/>
            <person name="Ivanova N."/>
            <person name="Mikhailova N."/>
            <person name="Pati A."/>
            <person name="Liolios K."/>
            <person name="Chen A."/>
            <person name="Palaniappan K."/>
            <person name="Land M."/>
            <person name="Hauser L."/>
            <person name="Chang Y.J."/>
            <person name="Jeffries C.D."/>
            <person name="Rohde M."/>
            <person name="Goker M."/>
            <person name="Bristow J."/>
            <person name="Eisen J.A."/>
            <person name="Markowitz V."/>
            <person name="Hugenholtz P."/>
            <person name="Klenk H.P."/>
            <person name="Kyrpides N.C."/>
        </authorList>
    </citation>
    <scope>NUCLEOTIDE SEQUENCE [LARGE SCALE GENOMIC DNA]</scope>
    <source>
        <strain evidence="2">DSM 45221 / IAM 15411 / JCM 23193 / KCTC 12865</strain>
    </source>
</reference>